<sequence>MPSQRQAHSSNARAAKAPKRMPAQGRRLKHKGITRMPAHTQSKPPSVADKKPTNSHASAKPTPTATQD</sequence>
<feature type="compositionally biased region" description="Low complexity" evidence="1">
    <location>
        <begin position="12"/>
        <end position="23"/>
    </location>
</feature>
<dbReference type="Proteomes" id="UP000243502">
    <property type="component" value="Chromosome 2"/>
</dbReference>
<dbReference type="AlphaFoldDB" id="A0A2I8ERA1"/>
<feature type="compositionally biased region" description="Polar residues" evidence="1">
    <location>
        <begin position="54"/>
        <end position="68"/>
    </location>
</feature>
<evidence type="ECO:0000256" key="1">
    <source>
        <dbReference type="SAM" id="MobiDB-lite"/>
    </source>
</evidence>
<dbReference type="KEGG" id="pter:C2L65_20895"/>
<evidence type="ECO:0000313" key="2">
    <source>
        <dbReference type="EMBL" id="AUT62115.1"/>
    </source>
</evidence>
<proteinExistence type="predicted"/>
<feature type="compositionally biased region" description="Polar residues" evidence="1">
    <location>
        <begin position="1"/>
        <end position="11"/>
    </location>
</feature>
<accession>A0A2I8ERA1</accession>
<gene>
    <name evidence="2" type="ORF">C2L65_20895</name>
</gene>
<protein>
    <submittedName>
        <fullName evidence="2">Uncharacterized protein</fullName>
    </submittedName>
</protein>
<dbReference type="EMBL" id="CP026112">
    <property type="protein sequence ID" value="AUT62115.1"/>
    <property type="molecule type" value="Genomic_DNA"/>
</dbReference>
<organism evidence="2 3">
    <name type="scientific">Paraburkholderia terrae</name>
    <dbReference type="NCBI Taxonomy" id="311230"/>
    <lineage>
        <taxon>Bacteria</taxon>
        <taxon>Pseudomonadati</taxon>
        <taxon>Pseudomonadota</taxon>
        <taxon>Betaproteobacteria</taxon>
        <taxon>Burkholderiales</taxon>
        <taxon>Burkholderiaceae</taxon>
        <taxon>Paraburkholderia</taxon>
    </lineage>
</organism>
<reference evidence="2 3" key="1">
    <citation type="submission" date="2018-01" db="EMBL/GenBank/DDBJ databases">
        <title>Species boundaries and ecological features among Paraburkholderia terrae DSMZ17804T, P. hospita DSMZ17164T and P. caribensis DSMZ13236T.</title>
        <authorList>
            <person name="Pratama A.A."/>
        </authorList>
    </citation>
    <scope>NUCLEOTIDE SEQUENCE [LARGE SCALE GENOMIC DNA]</scope>
    <source>
        <strain evidence="2 3">DSM 17804</strain>
    </source>
</reference>
<evidence type="ECO:0000313" key="3">
    <source>
        <dbReference type="Proteomes" id="UP000243502"/>
    </source>
</evidence>
<feature type="region of interest" description="Disordered" evidence="1">
    <location>
        <begin position="1"/>
        <end position="68"/>
    </location>
</feature>
<name>A0A2I8ERA1_9BURK</name>